<proteinExistence type="predicted"/>
<protein>
    <submittedName>
        <fullName evidence="2">Uncharacterized protein</fullName>
    </submittedName>
</protein>
<evidence type="ECO:0000313" key="2">
    <source>
        <dbReference type="EMBL" id="AIF25257.1"/>
    </source>
</evidence>
<name>A0A075IE87_9ARCH</name>
<evidence type="ECO:0000256" key="1">
    <source>
        <dbReference type="SAM" id="MobiDB-lite"/>
    </source>
</evidence>
<reference evidence="2" key="1">
    <citation type="journal article" date="2014" name="Genome Biol. Evol.">
        <title>Pangenome evidence for extensive interdomain horizontal transfer affecting lineage core and shell genes in uncultured planktonic thaumarchaeota and euryarchaeota.</title>
        <authorList>
            <person name="Deschamps P."/>
            <person name="Zivanovic Y."/>
            <person name="Moreira D."/>
            <person name="Rodriguez-Valera F."/>
            <person name="Lopez-Garcia P."/>
        </authorList>
    </citation>
    <scope>NUCLEOTIDE SEQUENCE</scope>
</reference>
<organism evidence="2">
    <name type="scientific">uncultured marine thaumarchaeote SAT1000_48_C08</name>
    <dbReference type="NCBI Taxonomy" id="1456415"/>
    <lineage>
        <taxon>Archaea</taxon>
        <taxon>Nitrososphaerota</taxon>
        <taxon>environmental samples</taxon>
    </lineage>
</organism>
<dbReference type="EMBL" id="KF901285">
    <property type="protein sequence ID" value="AIF25257.1"/>
    <property type="molecule type" value="Genomic_DNA"/>
</dbReference>
<sequence length="133" mass="15931">MLFEKINYYLVPPIFMPKSLRLSGKFNAEEAEIIKKFQKNPIIDPELEVDTRLFSKYEEKLSDNKLVKWAIFSLIVEKQGTELLHLLRQHHNNNEFDADKWAQSYRRKMDAMLKKKKSGRPKIKKKRGRPKKR</sequence>
<dbReference type="AlphaFoldDB" id="A0A075IE87"/>
<feature type="region of interest" description="Disordered" evidence="1">
    <location>
        <begin position="112"/>
        <end position="133"/>
    </location>
</feature>
<feature type="compositionally biased region" description="Basic residues" evidence="1">
    <location>
        <begin position="114"/>
        <end position="133"/>
    </location>
</feature>
<accession>A0A075IE87</accession>